<name>A0A8B7YPU0_ACAPL</name>
<dbReference type="AlphaFoldDB" id="A0A8B7YPU0"/>
<dbReference type="GeneID" id="110981431"/>
<gene>
    <name evidence="4" type="primary">LOC110981431</name>
</gene>
<sequence length="354" mass="38586">MNRGRAPGNFAQASTLRCPFVPWPRPPARGAAAPVDLVPGQCEEPFLCIITGANRGVGLKATEKYAAAGYEVIMACRDQTKAEDAISGIKRTNPDAKLTFMKLDLASLKSVRQFVDEFHAAAKPLHVLCNNAGMTTGFRNGKGPFKTEDGFEVTFGINHLGHFLLTLLLLDDLKKTASEAGEARIVVTASSLHDPDSIKGMRAPGAHLDFDNLQLLEGPYNGELAYKNSKLANVLFTKELARRLGESGVTVNALCPGFIPSTGLIRNESSMKRFMLTKVLYPMFKWKGITRTEIQGGESVYHAGTDPNLKGKTGGYYRDCKETESSVESNDTAVAKKLWDVSAQMVNLEEEKNL</sequence>
<dbReference type="PRINTS" id="PR00081">
    <property type="entry name" value="GDHRDH"/>
</dbReference>
<dbReference type="InterPro" id="IPR036291">
    <property type="entry name" value="NAD(P)-bd_dom_sf"/>
</dbReference>
<dbReference type="InterPro" id="IPR002347">
    <property type="entry name" value="SDR_fam"/>
</dbReference>
<dbReference type="PANTHER" id="PTHR24320:SF283">
    <property type="entry name" value="RETINOL DEHYDROGENASE 11"/>
    <property type="match status" value="1"/>
</dbReference>
<evidence type="ECO:0000256" key="2">
    <source>
        <dbReference type="ARBA" id="ARBA00023002"/>
    </source>
</evidence>
<keyword evidence="2" id="KW-0560">Oxidoreductase</keyword>
<protein>
    <submittedName>
        <fullName evidence="4">Retinol dehydrogenase 14-like isoform X1</fullName>
    </submittedName>
</protein>
<evidence type="ECO:0000256" key="1">
    <source>
        <dbReference type="ARBA" id="ARBA00006484"/>
    </source>
</evidence>
<keyword evidence="3" id="KW-1185">Reference proteome</keyword>
<dbReference type="Pfam" id="PF00106">
    <property type="entry name" value="adh_short"/>
    <property type="match status" value="2"/>
</dbReference>
<dbReference type="PANTHER" id="PTHR24320">
    <property type="entry name" value="RETINOL DEHYDROGENASE"/>
    <property type="match status" value="1"/>
</dbReference>
<comment type="similarity">
    <text evidence="1">Belongs to the short-chain dehydrogenases/reductases (SDR) family.</text>
</comment>
<dbReference type="RefSeq" id="XP_022094697.1">
    <property type="nucleotide sequence ID" value="XM_022239005.1"/>
</dbReference>
<dbReference type="Gene3D" id="3.40.50.720">
    <property type="entry name" value="NAD(P)-binding Rossmann-like Domain"/>
    <property type="match status" value="1"/>
</dbReference>
<reference evidence="4" key="1">
    <citation type="submission" date="2025-08" db="UniProtKB">
        <authorList>
            <consortium name="RefSeq"/>
        </authorList>
    </citation>
    <scope>IDENTIFICATION</scope>
</reference>
<dbReference type="GO" id="GO:0016491">
    <property type="term" value="F:oxidoreductase activity"/>
    <property type="evidence" value="ECO:0007669"/>
    <property type="project" value="UniProtKB-KW"/>
</dbReference>
<evidence type="ECO:0000313" key="3">
    <source>
        <dbReference type="Proteomes" id="UP000694845"/>
    </source>
</evidence>
<dbReference type="Proteomes" id="UP000694845">
    <property type="component" value="Unplaced"/>
</dbReference>
<dbReference type="KEGG" id="aplc:110981431"/>
<accession>A0A8B7YPU0</accession>
<organism evidence="3 4">
    <name type="scientific">Acanthaster planci</name>
    <name type="common">Crown-of-thorns starfish</name>
    <dbReference type="NCBI Taxonomy" id="133434"/>
    <lineage>
        <taxon>Eukaryota</taxon>
        <taxon>Metazoa</taxon>
        <taxon>Echinodermata</taxon>
        <taxon>Eleutherozoa</taxon>
        <taxon>Asterozoa</taxon>
        <taxon>Asteroidea</taxon>
        <taxon>Valvatacea</taxon>
        <taxon>Valvatida</taxon>
        <taxon>Acanthasteridae</taxon>
        <taxon>Acanthaster</taxon>
    </lineage>
</organism>
<dbReference type="OrthoDB" id="191139at2759"/>
<proteinExistence type="inferred from homology"/>
<dbReference type="CDD" id="cd05327">
    <property type="entry name" value="retinol-DH_like_SDR_c_like"/>
    <property type="match status" value="1"/>
</dbReference>
<evidence type="ECO:0000313" key="4">
    <source>
        <dbReference type="RefSeq" id="XP_022094697.1"/>
    </source>
</evidence>
<dbReference type="SUPFAM" id="SSF51735">
    <property type="entry name" value="NAD(P)-binding Rossmann-fold domains"/>
    <property type="match status" value="1"/>
</dbReference>